<organism evidence="8 9">
    <name type="scientific">Oopsacas minuta</name>
    <dbReference type="NCBI Taxonomy" id="111878"/>
    <lineage>
        <taxon>Eukaryota</taxon>
        <taxon>Metazoa</taxon>
        <taxon>Porifera</taxon>
        <taxon>Hexactinellida</taxon>
        <taxon>Hexasterophora</taxon>
        <taxon>Lyssacinosida</taxon>
        <taxon>Leucopsacidae</taxon>
        <taxon>Oopsacas</taxon>
    </lineage>
</organism>
<evidence type="ECO:0000256" key="3">
    <source>
        <dbReference type="ARBA" id="ARBA00023295"/>
    </source>
</evidence>
<keyword evidence="5" id="KW-0732">Signal</keyword>
<dbReference type="Pfam" id="PF21365">
    <property type="entry name" value="Glyco_hydro_31_3rd"/>
    <property type="match status" value="1"/>
</dbReference>
<protein>
    <submittedName>
        <fullName evidence="8">Glucosidase</fullName>
    </submittedName>
</protein>
<name>A0AAV7JV89_9METZ</name>
<dbReference type="InterPro" id="IPR017853">
    <property type="entry name" value="GH"/>
</dbReference>
<dbReference type="InterPro" id="IPR013780">
    <property type="entry name" value="Glyco_hydro_b"/>
</dbReference>
<keyword evidence="2 4" id="KW-0378">Hydrolase</keyword>
<dbReference type="PANTHER" id="PTHR43053:SF4">
    <property type="entry name" value="MYOGENESIS-REGULATING GLYCOSIDASE"/>
    <property type="match status" value="1"/>
</dbReference>
<dbReference type="EMBL" id="JAKMXF010000297">
    <property type="protein sequence ID" value="KAI6652732.1"/>
    <property type="molecule type" value="Genomic_DNA"/>
</dbReference>
<dbReference type="Pfam" id="PF01055">
    <property type="entry name" value="Glyco_hydro_31_2nd"/>
    <property type="match status" value="1"/>
</dbReference>
<feature type="chain" id="PRO_5043496423" evidence="5">
    <location>
        <begin position="18"/>
        <end position="680"/>
    </location>
</feature>
<dbReference type="AlphaFoldDB" id="A0AAV7JV89"/>
<dbReference type="SUPFAM" id="SSF51011">
    <property type="entry name" value="Glycosyl hydrolase domain"/>
    <property type="match status" value="1"/>
</dbReference>
<comment type="similarity">
    <text evidence="1 4">Belongs to the glycosyl hydrolase 31 family.</text>
</comment>
<dbReference type="InterPro" id="IPR000322">
    <property type="entry name" value="Glyco_hydro_31_TIM"/>
</dbReference>
<reference evidence="8 9" key="1">
    <citation type="journal article" date="2023" name="BMC Biol.">
        <title>The compact genome of the sponge Oopsacas minuta (Hexactinellida) is lacking key metazoan core genes.</title>
        <authorList>
            <person name="Santini S."/>
            <person name="Schenkelaars Q."/>
            <person name="Jourda C."/>
            <person name="Duchesne M."/>
            <person name="Belahbib H."/>
            <person name="Rocher C."/>
            <person name="Selva M."/>
            <person name="Riesgo A."/>
            <person name="Vervoort M."/>
            <person name="Leys S.P."/>
            <person name="Kodjabachian L."/>
            <person name="Le Bivic A."/>
            <person name="Borchiellini C."/>
            <person name="Claverie J.M."/>
            <person name="Renard E."/>
        </authorList>
    </citation>
    <scope>NUCLEOTIDE SEQUENCE [LARGE SCALE GENOMIC DNA]</scope>
    <source>
        <strain evidence="8">SPO-2</strain>
    </source>
</reference>
<dbReference type="Gene3D" id="2.60.40.1180">
    <property type="entry name" value="Golgi alpha-mannosidase II"/>
    <property type="match status" value="1"/>
</dbReference>
<feature type="domain" description="Glycosyl hydrolase family 31 C-terminal" evidence="7">
    <location>
        <begin position="586"/>
        <end position="671"/>
    </location>
</feature>
<accession>A0AAV7JV89</accession>
<sequence length="680" mass="77093">MTVVILGVLSVVLLAVGRLVLDPISNEISLPHTTFYPVSGNLVLSRGSKSIRCSLSSASADQIPPVKYDEEGGEGIHLRYNYTDSSLVLSESNRDDGVCTHIFWEATTSETLFTSLELCFSLMEGHWFGGYESYSQQWPLNYNSTQFYKPFLTTDYLGEGQEFGPVLHPAWFSSEGAAVIAETDESYLHVQLMNMSNHETRLCLGASFDGYLLSSSSTPDLHLNVTICLLDNILQANKYFLERVLGSTQNNSVNNNINIFPSPIWSTWEQYRSDVDQDNVLELLNNILSQGFNASIIQIDDTFSSKYGEIDFDTVRFPDVASMIQQIHDQNINVSVWIHPFGNINSDIFQESLSSETSEDTQNRWMFCRGDNHTLGVVRWWRGYGGLIDLTKQTTFDWLLERLTNFSNDYSIDSFKFDAGESTYLPQCDLSLHPNLYSQLYVDLASHFPSSQVQVGYDTQSYPMIVSLLDKEPTWGLNNGLHSVLTSTLTLSILGYPFVLPGSIGGSNYKRDAIANNDLGSDVLDEELFIRWVGLNAFLPFMQFSKLPWQYDDKVRDFSLEMSKLHYKLVQETMDCIGRKFTTNQEPIIRPLWWVWPMDPRTYTINTQFLIGDVYLVAPALSKGQTQCSVYLPANSGSWKDMRDSKTYSTTDESKEIQLSCTKYQTPPYFRNMASEMGCI</sequence>
<evidence type="ECO:0000256" key="2">
    <source>
        <dbReference type="ARBA" id="ARBA00022801"/>
    </source>
</evidence>
<evidence type="ECO:0000313" key="9">
    <source>
        <dbReference type="Proteomes" id="UP001165289"/>
    </source>
</evidence>
<evidence type="ECO:0000259" key="6">
    <source>
        <dbReference type="Pfam" id="PF01055"/>
    </source>
</evidence>
<proteinExistence type="inferred from homology"/>
<evidence type="ECO:0000313" key="8">
    <source>
        <dbReference type="EMBL" id="KAI6652732.1"/>
    </source>
</evidence>
<feature type="signal peptide" evidence="5">
    <location>
        <begin position="1"/>
        <end position="17"/>
    </location>
</feature>
<dbReference type="Proteomes" id="UP001165289">
    <property type="component" value="Unassembled WGS sequence"/>
</dbReference>
<comment type="caution">
    <text evidence="8">The sequence shown here is derived from an EMBL/GenBank/DDBJ whole genome shotgun (WGS) entry which is preliminary data.</text>
</comment>
<gene>
    <name evidence="8" type="ORF">LOD99_4118</name>
</gene>
<dbReference type="Gene3D" id="3.20.20.80">
    <property type="entry name" value="Glycosidases"/>
    <property type="match status" value="1"/>
</dbReference>
<dbReference type="InterPro" id="IPR050985">
    <property type="entry name" value="Alpha-glycosidase_related"/>
</dbReference>
<evidence type="ECO:0000256" key="4">
    <source>
        <dbReference type="RuleBase" id="RU361185"/>
    </source>
</evidence>
<feature type="domain" description="Glycoside hydrolase family 31 TIM barrel" evidence="6">
    <location>
        <begin position="266"/>
        <end position="570"/>
    </location>
</feature>
<dbReference type="InterPro" id="IPR048395">
    <property type="entry name" value="Glyco_hydro_31_C"/>
</dbReference>
<dbReference type="SUPFAM" id="SSF51445">
    <property type="entry name" value="(Trans)glycosidases"/>
    <property type="match status" value="1"/>
</dbReference>
<dbReference type="GO" id="GO:0005975">
    <property type="term" value="P:carbohydrate metabolic process"/>
    <property type="evidence" value="ECO:0007669"/>
    <property type="project" value="InterPro"/>
</dbReference>
<evidence type="ECO:0000256" key="5">
    <source>
        <dbReference type="SAM" id="SignalP"/>
    </source>
</evidence>
<dbReference type="GO" id="GO:0004553">
    <property type="term" value="F:hydrolase activity, hydrolyzing O-glycosyl compounds"/>
    <property type="evidence" value="ECO:0007669"/>
    <property type="project" value="InterPro"/>
</dbReference>
<dbReference type="PANTHER" id="PTHR43053">
    <property type="entry name" value="GLYCOSIDASE FAMILY 31"/>
    <property type="match status" value="1"/>
</dbReference>
<evidence type="ECO:0000256" key="1">
    <source>
        <dbReference type="ARBA" id="ARBA00007806"/>
    </source>
</evidence>
<keyword evidence="9" id="KW-1185">Reference proteome</keyword>
<keyword evidence="3 4" id="KW-0326">Glycosidase</keyword>
<dbReference type="CDD" id="cd06592">
    <property type="entry name" value="GH31_NET37"/>
    <property type="match status" value="1"/>
</dbReference>
<evidence type="ECO:0000259" key="7">
    <source>
        <dbReference type="Pfam" id="PF21365"/>
    </source>
</evidence>